<keyword evidence="4" id="KW-1185">Reference proteome</keyword>
<dbReference type="Pfam" id="PF01636">
    <property type="entry name" value="APH"/>
    <property type="match status" value="1"/>
</dbReference>
<evidence type="ECO:0000256" key="1">
    <source>
        <dbReference type="SAM" id="MobiDB-lite"/>
    </source>
</evidence>
<name>Q0RL67_FRAAA</name>
<accession>Q0RL67</accession>
<dbReference type="eggNOG" id="COG3173">
    <property type="taxonomic scope" value="Bacteria"/>
</dbReference>
<organism evidence="3 4">
    <name type="scientific">Frankia alni (strain DSM 45986 / CECT 9034 / ACN14a)</name>
    <dbReference type="NCBI Taxonomy" id="326424"/>
    <lineage>
        <taxon>Bacteria</taxon>
        <taxon>Bacillati</taxon>
        <taxon>Actinomycetota</taxon>
        <taxon>Actinomycetes</taxon>
        <taxon>Frankiales</taxon>
        <taxon>Frankiaceae</taxon>
        <taxon>Frankia</taxon>
    </lineage>
</organism>
<protein>
    <recommendedName>
        <fullName evidence="2">Aminoglycoside phosphotransferase domain-containing protein</fullName>
    </recommendedName>
</protein>
<feature type="compositionally biased region" description="Basic and acidic residues" evidence="1">
    <location>
        <begin position="385"/>
        <end position="399"/>
    </location>
</feature>
<dbReference type="STRING" id="326424.FRAAL3094"/>
<reference evidence="3 4" key="1">
    <citation type="journal article" date="2007" name="Genome Res.">
        <title>Genome characteristics of facultatively symbiotic Frankia sp. strains reflect host range and host plant biogeography.</title>
        <authorList>
            <person name="Normand P."/>
            <person name="Lapierre P."/>
            <person name="Tisa L.S."/>
            <person name="Gogarten J.P."/>
            <person name="Alloisio N."/>
            <person name="Bagnarol E."/>
            <person name="Bassi C.A."/>
            <person name="Berry A.M."/>
            <person name="Bickhart D.M."/>
            <person name="Choisne N."/>
            <person name="Couloux A."/>
            <person name="Cournoyer B."/>
            <person name="Cruveiller S."/>
            <person name="Daubin V."/>
            <person name="Demange N."/>
            <person name="Francino M.P."/>
            <person name="Goltsman E."/>
            <person name="Huang Y."/>
            <person name="Kopp O.R."/>
            <person name="Labarre L."/>
            <person name="Lapidus A."/>
            <person name="Lavire C."/>
            <person name="Marechal J."/>
            <person name="Martinez M."/>
            <person name="Mastronunzio J.E."/>
            <person name="Mullin B.C."/>
            <person name="Niemann J."/>
            <person name="Pujic P."/>
            <person name="Rawnsley T."/>
            <person name="Rouy Z."/>
            <person name="Schenowitz C."/>
            <person name="Sellstedt A."/>
            <person name="Tavares F."/>
            <person name="Tomkins J.P."/>
            <person name="Vallenet D."/>
            <person name="Valverde C."/>
            <person name="Wall L.G."/>
            <person name="Wang Y."/>
            <person name="Medigue C."/>
            <person name="Benson D.R."/>
        </authorList>
    </citation>
    <scope>NUCLEOTIDE SEQUENCE [LARGE SCALE GENOMIC DNA]</scope>
    <source>
        <strain evidence="4">DSM 45986 / CECT 9034 / ACN14a</strain>
    </source>
</reference>
<dbReference type="RefSeq" id="WP_011604243.1">
    <property type="nucleotide sequence ID" value="NC_008278.1"/>
</dbReference>
<dbReference type="InterPro" id="IPR041726">
    <property type="entry name" value="ACAD10_11_N"/>
</dbReference>
<dbReference type="SUPFAM" id="SSF56112">
    <property type="entry name" value="Protein kinase-like (PK-like)"/>
    <property type="match status" value="1"/>
</dbReference>
<dbReference type="Gene3D" id="3.90.1200.10">
    <property type="match status" value="1"/>
</dbReference>
<dbReference type="InterPro" id="IPR011009">
    <property type="entry name" value="Kinase-like_dom_sf"/>
</dbReference>
<dbReference type="AlphaFoldDB" id="Q0RL67"/>
<evidence type="ECO:0000313" key="3">
    <source>
        <dbReference type="EMBL" id="CAJ61738.1"/>
    </source>
</evidence>
<evidence type="ECO:0000259" key="2">
    <source>
        <dbReference type="Pfam" id="PF01636"/>
    </source>
</evidence>
<feature type="region of interest" description="Disordered" evidence="1">
    <location>
        <begin position="360"/>
        <end position="399"/>
    </location>
</feature>
<dbReference type="KEGG" id="fal:FRAAL3094"/>
<dbReference type="PANTHER" id="PTHR21310">
    <property type="entry name" value="AMINOGLYCOSIDE PHOSPHOTRANSFERASE-RELATED-RELATED"/>
    <property type="match status" value="1"/>
</dbReference>
<sequence length="399" mass="41888">MTAVTHGVDAGVLRALLAAGHHCALGEADPALGEADPALAEVDILDLHPLKGGYSREMWSFDAVTRDGAVHPLILCADSAAGVVGAGGQTLGRPAEAALLHTLHTAGLPVPDAVASGDGAAGGPGGELGRPYLVMQRCSGTAAIGPLHRDPWYVEHRAELAVWFAATLAAIHAADVPADVLGGVRPDQARVAGAELARWSGELRATPQAHTAVLDRALGWLAANPPPPPARVTLLHGDYRTGNILHGHGDGGPSGLRTVLDWEMAHLGDPLEDLAWAQLVCWRVGTDRVGGLVDLARWPELYGAAAGWAPDLAALRWWEVLGSVKMACLVWRAAEAVTAPAERALLERLFADLGTELDRRLLPPDRHPAPPRRGGPPPTDEAPTDEARTDEARTDGDQR</sequence>
<dbReference type="CDD" id="cd05154">
    <property type="entry name" value="ACAD10_11_N-like"/>
    <property type="match status" value="1"/>
</dbReference>
<proteinExistence type="predicted"/>
<feature type="compositionally biased region" description="Pro residues" evidence="1">
    <location>
        <begin position="371"/>
        <end position="380"/>
    </location>
</feature>
<dbReference type="HOGENOM" id="CLU_007526_1_0_11"/>
<evidence type="ECO:0000313" key="4">
    <source>
        <dbReference type="Proteomes" id="UP000000657"/>
    </source>
</evidence>
<gene>
    <name evidence="3" type="ordered locus">FRAAL3094</name>
</gene>
<dbReference type="Proteomes" id="UP000000657">
    <property type="component" value="Chromosome"/>
</dbReference>
<dbReference type="PANTHER" id="PTHR21310:SF57">
    <property type="entry name" value="BLR2944 PROTEIN"/>
    <property type="match status" value="1"/>
</dbReference>
<dbReference type="InterPro" id="IPR002575">
    <property type="entry name" value="Aminoglycoside_PTrfase"/>
</dbReference>
<dbReference type="EMBL" id="CT573213">
    <property type="protein sequence ID" value="CAJ61738.1"/>
    <property type="molecule type" value="Genomic_DNA"/>
</dbReference>
<feature type="domain" description="Aminoglycoside phosphotransferase" evidence="2">
    <location>
        <begin position="94"/>
        <end position="318"/>
    </location>
</feature>
<dbReference type="InterPro" id="IPR051678">
    <property type="entry name" value="AGP_Transferase"/>
</dbReference>